<dbReference type="EMBL" id="MWQY01000006">
    <property type="protein sequence ID" value="ORC36340.1"/>
    <property type="molecule type" value="Genomic_DNA"/>
</dbReference>
<evidence type="ECO:0000256" key="1">
    <source>
        <dbReference type="ARBA" id="ARBA00004141"/>
    </source>
</evidence>
<dbReference type="SUPFAM" id="SSF144091">
    <property type="entry name" value="Rhomboid-like"/>
    <property type="match status" value="1"/>
</dbReference>
<feature type="domain" description="Peptidase S54 rhomboid" evidence="8">
    <location>
        <begin position="53"/>
        <end position="196"/>
    </location>
</feature>
<evidence type="ECO:0000259" key="8">
    <source>
        <dbReference type="Pfam" id="PF01694"/>
    </source>
</evidence>
<dbReference type="Pfam" id="PF01694">
    <property type="entry name" value="Rhomboid"/>
    <property type="match status" value="1"/>
</dbReference>
<protein>
    <submittedName>
        <fullName evidence="9">GlpG protein</fullName>
    </submittedName>
</protein>
<evidence type="ECO:0000313" key="9">
    <source>
        <dbReference type="EMBL" id="ORC36340.1"/>
    </source>
</evidence>
<evidence type="ECO:0000256" key="5">
    <source>
        <dbReference type="ARBA" id="ARBA00022989"/>
    </source>
</evidence>
<comment type="caution">
    <text evidence="9">The sequence shown here is derived from an EMBL/GenBank/DDBJ whole genome shotgun (WGS) entry which is preliminary data.</text>
</comment>
<proteinExistence type="inferred from homology"/>
<gene>
    <name evidence="9" type="ORF">B4O97_07050</name>
</gene>
<evidence type="ECO:0000256" key="3">
    <source>
        <dbReference type="ARBA" id="ARBA00022692"/>
    </source>
</evidence>
<feature type="transmembrane region" description="Helical" evidence="7">
    <location>
        <begin position="12"/>
        <end position="35"/>
    </location>
</feature>
<feature type="transmembrane region" description="Helical" evidence="7">
    <location>
        <begin position="55"/>
        <end position="83"/>
    </location>
</feature>
<keyword evidence="3 7" id="KW-0812">Transmembrane</keyword>
<dbReference type="AlphaFoldDB" id="A0A1Y1S106"/>
<evidence type="ECO:0000256" key="6">
    <source>
        <dbReference type="ARBA" id="ARBA00023136"/>
    </source>
</evidence>
<keyword evidence="5 7" id="KW-1133">Transmembrane helix</keyword>
<dbReference type="STRING" id="1963862.B4O97_07050"/>
<evidence type="ECO:0000313" key="10">
    <source>
        <dbReference type="Proteomes" id="UP000192343"/>
    </source>
</evidence>
<evidence type="ECO:0000256" key="7">
    <source>
        <dbReference type="SAM" id="Phobius"/>
    </source>
</evidence>
<comment type="subcellular location">
    <subcellularLocation>
        <location evidence="1">Membrane</location>
        <topology evidence="1">Multi-pass membrane protein</topology>
    </subcellularLocation>
</comment>
<dbReference type="InterPro" id="IPR050925">
    <property type="entry name" value="Rhomboid_protease_S54"/>
</dbReference>
<feature type="transmembrane region" description="Helical" evidence="7">
    <location>
        <begin position="95"/>
        <end position="115"/>
    </location>
</feature>
<name>A0A1Y1S106_9SPIO</name>
<dbReference type="RefSeq" id="WP_083049524.1">
    <property type="nucleotide sequence ID" value="NZ_CAXXQO010000003.1"/>
</dbReference>
<evidence type="ECO:0000256" key="2">
    <source>
        <dbReference type="ARBA" id="ARBA00009045"/>
    </source>
</evidence>
<dbReference type="PANTHER" id="PTHR43731">
    <property type="entry name" value="RHOMBOID PROTEASE"/>
    <property type="match status" value="1"/>
</dbReference>
<dbReference type="InterPro" id="IPR035952">
    <property type="entry name" value="Rhomboid-like_sf"/>
</dbReference>
<dbReference type="InterPro" id="IPR022764">
    <property type="entry name" value="Peptidase_S54_rhomboid_dom"/>
</dbReference>
<dbReference type="OrthoDB" id="9813074at2"/>
<reference evidence="9 10" key="1">
    <citation type="submission" date="2017-03" db="EMBL/GenBank/DDBJ databases">
        <title>Draft Genome sequence of Marispirochaeta sp. strain JC444.</title>
        <authorList>
            <person name="Shivani Y."/>
            <person name="Subhash Y."/>
            <person name="Sasikala C."/>
            <person name="Ramana C."/>
        </authorList>
    </citation>
    <scope>NUCLEOTIDE SEQUENCE [LARGE SCALE GENOMIC DNA]</scope>
    <source>
        <strain evidence="9 10">JC444</strain>
    </source>
</reference>
<keyword evidence="4" id="KW-0378">Hydrolase</keyword>
<dbReference type="GO" id="GO:0016020">
    <property type="term" value="C:membrane"/>
    <property type="evidence" value="ECO:0007669"/>
    <property type="project" value="UniProtKB-SubCell"/>
</dbReference>
<sequence length="217" mass="24328">MSVPFYKKRLPFVYTNAALTLIIINVGVFFLNYAIPETRVLLAMVPPWIVSRGYIWQFVTYMFTHADMSHILFNMLGLFFFGVQVEHRMGSYEFVLFYMVTGVLAGVFSFLVFYISGTVTVLLGASGAVFAVLLAFAIYYPDARIFIMGIIPVKSTHLVIGYTAIEIFSQVVSVNSGIAHMTHLAGFGFAFLYFVLRLGINPLDVFRGGSGRGGYWR</sequence>
<comment type="similarity">
    <text evidence="2">Belongs to the peptidase S54 family.</text>
</comment>
<feature type="transmembrane region" description="Helical" evidence="7">
    <location>
        <begin position="121"/>
        <end position="140"/>
    </location>
</feature>
<accession>A0A1Y1S106</accession>
<dbReference type="Proteomes" id="UP000192343">
    <property type="component" value="Unassembled WGS sequence"/>
</dbReference>
<dbReference type="Gene3D" id="1.20.1540.10">
    <property type="entry name" value="Rhomboid-like"/>
    <property type="match status" value="1"/>
</dbReference>
<dbReference type="GO" id="GO:0004252">
    <property type="term" value="F:serine-type endopeptidase activity"/>
    <property type="evidence" value="ECO:0007669"/>
    <property type="project" value="InterPro"/>
</dbReference>
<keyword evidence="10" id="KW-1185">Reference proteome</keyword>
<organism evidence="9 10">
    <name type="scientific">Marispirochaeta aestuarii</name>
    <dbReference type="NCBI Taxonomy" id="1963862"/>
    <lineage>
        <taxon>Bacteria</taxon>
        <taxon>Pseudomonadati</taxon>
        <taxon>Spirochaetota</taxon>
        <taxon>Spirochaetia</taxon>
        <taxon>Spirochaetales</taxon>
        <taxon>Spirochaetaceae</taxon>
        <taxon>Marispirochaeta</taxon>
    </lineage>
</organism>
<feature type="transmembrane region" description="Helical" evidence="7">
    <location>
        <begin position="145"/>
        <end position="165"/>
    </location>
</feature>
<feature type="transmembrane region" description="Helical" evidence="7">
    <location>
        <begin position="177"/>
        <end position="196"/>
    </location>
</feature>
<dbReference type="SMART" id="SM01160">
    <property type="entry name" value="DUF1751"/>
    <property type="match status" value="1"/>
</dbReference>
<evidence type="ECO:0000256" key="4">
    <source>
        <dbReference type="ARBA" id="ARBA00022801"/>
    </source>
</evidence>
<keyword evidence="6 7" id="KW-0472">Membrane</keyword>
<dbReference type="PANTHER" id="PTHR43731:SF14">
    <property type="entry name" value="PRESENILIN-ASSOCIATED RHOMBOID-LIKE PROTEIN, MITOCHONDRIAL"/>
    <property type="match status" value="1"/>
</dbReference>